<keyword evidence="2" id="KW-1185">Reference proteome</keyword>
<proteinExistence type="predicted"/>
<gene>
    <name evidence="1" type="ORF">SAMN06265374_1618</name>
</gene>
<evidence type="ECO:0008006" key="3">
    <source>
        <dbReference type="Google" id="ProtNLM"/>
    </source>
</evidence>
<name>A0ABY1NQU5_9HYPH</name>
<dbReference type="Proteomes" id="UP001157914">
    <property type="component" value="Unassembled WGS sequence"/>
</dbReference>
<dbReference type="RefSeq" id="WP_155194625.1">
    <property type="nucleotide sequence ID" value="NZ_BAAAEA010000003.1"/>
</dbReference>
<organism evidence="1 2">
    <name type="scientific">Roseibium denhamense</name>
    <dbReference type="NCBI Taxonomy" id="76305"/>
    <lineage>
        <taxon>Bacteria</taxon>
        <taxon>Pseudomonadati</taxon>
        <taxon>Pseudomonadota</taxon>
        <taxon>Alphaproteobacteria</taxon>
        <taxon>Hyphomicrobiales</taxon>
        <taxon>Stappiaceae</taxon>
        <taxon>Roseibium</taxon>
    </lineage>
</organism>
<sequence length="200" mass="21220">MASRIRFTNAKQVFETYPDLAETVTEPEADADPGAFALELKEGDAPYSALAYFAHLLPKRESVWWGMKCVSGLDTNKSADDHHVLALSEAWVREGDEEARAAVHAAAEATKADSAAVWIGLAAGWSGGSLSPNPDHRVDMPDGLTAKAVNTAVLIALGSLGPQEREEALEACLSAGLTFAKGAAMPPVSIRTPMTFEARI</sequence>
<reference evidence="1 2" key="1">
    <citation type="submission" date="2017-05" db="EMBL/GenBank/DDBJ databases">
        <authorList>
            <person name="Varghese N."/>
            <person name="Submissions S."/>
        </authorList>
    </citation>
    <scope>NUCLEOTIDE SEQUENCE [LARGE SCALE GENOMIC DNA]</scope>
    <source>
        <strain evidence="1 2">DSM 15949</strain>
    </source>
</reference>
<accession>A0ABY1NQU5</accession>
<dbReference type="InterPro" id="IPR053855">
    <property type="entry name" value="DUF6931"/>
</dbReference>
<evidence type="ECO:0000313" key="1">
    <source>
        <dbReference type="EMBL" id="SMP15647.1"/>
    </source>
</evidence>
<dbReference type="Pfam" id="PF22011">
    <property type="entry name" value="DUF6931"/>
    <property type="match status" value="1"/>
</dbReference>
<comment type="caution">
    <text evidence="1">The sequence shown here is derived from an EMBL/GenBank/DDBJ whole genome shotgun (WGS) entry which is preliminary data.</text>
</comment>
<protein>
    <recommendedName>
        <fullName evidence="3">Secreted protein</fullName>
    </recommendedName>
</protein>
<evidence type="ECO:0000313" key="2">
    <source>
        <dbReference type="Proteomes" id="UP001157914"/>
    </source>
</evidence>
<dbReference type="EMBL" id="FXTT01000002">
    <property type="protein sequence ID" value="SMP15647.1"/>
    <property type="molecule type" value="Genomic_DNA"/>
</dbReference>